<evidence type="ECO:0000313" key="2">
    <source>
        <dbReference type="EMBL" id="RJL32095.1"/>
    </source>
</evidence>
<comment type="caution">
    <text evidence="2">The sequence shown here is derived from an EMBL/GenBank/DDBJ whole genome shotgun (WGS) entry which is preliminary data.</text>
</comment>
<keyword evidence="3" id="KW-1185">Reference proteome</keyword>
<sequence>MVPDPAPVPDRRRSAVARRGGGPAPIHEAGRLELAPGPLRHDHLKTIGERAKTRLEAHAGRIVDWYAAKAPDDPYGRAYAVVFGERALCFARPRVREGRRVYAVSAYVLDPDSHKRVEIVHAPGAAAAPAGAWVPGGGHRILGLRTDAYEVLGTLPPRAQELLQAPFLAGQSVHDCDWYYEGYRDYLEMFMIYLAGRQDVTVLCGSRKIPPGHSEADAHWRAVCHRAKVAQRIGT</sequence>
<dbReference type="AlphaFoldDB" id="A0A3A4AUZ3"/>
<name>A0A3A4AUZ3_9ACTN</name>
<dbReference type="EMBL" id="QZEY01000005">
    <property type="protein sequence ID" value="RJL32095.1"/>
    <property type="molecule type" value="Genomic_DNA"/>
</dbReference>
<dbReference type="Proteomes" id="UP000265768">
    <property type="component" value="Unassembled WGS sequence"/>
</dbReference>
<evidence type="ECO:0000256" key="1">
    <source>
        <dbReference type="SAM" id="MobiDB-lite"/>
    </source>
</evidence>
<feature type="region of interest" description="Disordered" evidence="1">
    <location>
        <begin position="1"/>
        <end position="29"/>
    </location>
</feature>
<gene>
    <name evidence="2" type="ORF">D5H75_16875</name>
</gene>
<protein>
    <submittedName>
        <fullName evidence="2">Uncharacterized protein</fullName>
    </submittedName>
</protein>
<organism evidence="2 3">
    <name type="scientific">Bailinhaonella thermotolerans</name>
    <dbReference type="NCBI Taxonomy" id="1070861"/>
    <lineage>
        <taxon>Bacteria</taxon>
        <taxon>Bacillati</taxon>
        <taxon>Actinomycetota</taxon>
        <taxon>Actinomycetes</taxon>
        <taxon>Streptosporangiales</taxon>
        <taxon>Streptosporangiaceae</taxon>
        <taxon>Bailinhaonella</taxon>
    </lineage>
</organism>
<accession>A0A3A4AUZ3</accession>
<evidence type="ECO:0000313" key="3">
    <source>
        <dbReference type="Proteomes" id="UP000265768"/>
    </source>
</evidence>
<proteinExistence type="predicted"/>
<reference evidence="2 3" key="1">
    <citation type="submission" date="2018-09" db="EMBL/GenBank/DDBJ databases">
        <title>YIM 75507 draft genome.</title>
        <authorList>
            <person name="Tang S."/>
            <person name="Feng Y."/>
        </authorList>
    </citation>
    <scope>NUCLEOTIDE SEQUENCE [LARGE SCALE GENOMIC DNA]</scope>
    <source>
        <strain evidence="2 3">YIM 75507</strain>
    </source>
</reference>